<reference evidence="4 7" key="1">
    <citation type="journal article" date="2011" name="Genome Res.">
        <title>Whole genome sequencing of multiple Leishmania donovani clinical isolates provides insights into population structure and mechanisms of drug resistance.</title>
        <authorList>
            <person name="Downing T."/>
            <person name="Imamura H."/>
            <person name="Decuypere S."/>
            <person name="Clark T.G."/>
            <person name="Coombs G.H."/>
            <person name="Cotton J.A."/>
            <person name="Hilley J.D."/>
            <person name="de Doncker S."/>
            <person name="Maes I."/>
            <person name="Mottram J.C."/>
            <person name="Quail M.A."/>
            <person name="Rijal S."/>
            <person name="Sanders M."/>
            <person name="Schonian G."/>
            <person name="Stark O."/>
            <person name="Sundar S."/>
            <person name="Vanaerschot M."/>
            <person name="Hertz-Fowler C."/>
            <person name="Dujardin J.C."/>
            <person name="Berriman M."/>
        </authorList>
    </citation>
    <scope>NUCLEOTIDE SEQUENCE [LARGE SCALE GENOMIC DNA]</scope>
    <source>
        <strain evidence="4 7">BPK282A1</strain>
    </source>
</reference>
<feature type="transmembrane region" description="Helical" evidence="1">
    <location>
        <begin position="137"/>
        <end position="161"/>
    </location>
</feature>
<dbReference type="EMBL" id="CP029534">
    <property type="protein sequence ID" value="AYU83057.1"/>
    <property type="molecule type" value="Genomic_DNA"/>
</dbReference>
<evidence type="ECO:0000313" key="4">
    <source>
        <dbReference type="EMBL" id="CBZ38157.1"/>
    </source>
</evidence>
<accession>E9BSC8</accession>
<keyword evidence="1" id="KW-0472">Membrane</keyword>
<proteinExistence type="predicted"/>
<keyword evidence="1" id="KW-0812">Transmembrane</keyword>
<dbReference type="RefSeq" id="XP_003864837.1">
    <property type="nucleotide sequence ID" value="XM_003864789.1"/>
</dbReference>
<evidence type="ECO:0000313" key="10">
    <source>
        <dbReference type="Proteomes" id="UP000318821"/>
    </source>
</evidence>
<feature type="transmembrane region" description="Helical" evidence="1">
    <location>
        <begin position="102"/>
        <end position="125"/>
    </location>
</feature>
<evidence type="ECO:0000256" key="1">
    <source>
        <dbReference type="SAM" id="Phobius"/>
    </source>
</evidence>
<dbReference type="Proteomes" id="UP000008980">
    <property type="component" value="Chromosome 35"/>
</dbReference>
<reference evidence="9" key="5">
    <citation type="submission" date="2019-02" db="EMBL/GenBank/DDBJ databases">
        <title>FDA dAtabase for Regulatory Grade micrObial Sequences (FDA-ARGOS): Supporting development and validation of Infectious Disease Dx tests.</title>
        <authorList>
            <person name="Duncan R."/>
            <person name="Fisher C."/>
            <person name="Tallon L."/>
            <person name="Sadzewicz L."/>
            <person name="Sengamalay N."/>
            <person name="Ott S."/>
            <person name="Godinez A."/>
            <person name="Nagaraj S."/>
            <person name="Vavikolanu K."/>
            <person name="Nadendla S."/>
            <person name="Aluvathingal J."/>
            <person name="Sichtig H."/>
        </authorList>
    </citation>
    <scope>NUCLEOTIDE SEQUENCE [LARGE SCALE GENOMIC DNA]</scope>
    <source>
        <strain evidence="9">FDAARGOS_361</strain>
    </source>
</reference>
<gene>
    <name evidence="6" type="ORF">CGC20_15435</name>
    <name evidence="5" type="ORF">CGC21_6785</name>
    <name evidence="4" type="ORF">LDBPK_352580</name>
    <name evidence="2" type="ORF">LdCL_350030700</name>
    <name evidence="3" type="ORF">LDHU3_35.3330</name>
</gene>
<reference evidence="4" key="2">
    <citation type="submission" date="2011-01" db="EMBL/GenBank/DDBJ databases">
        <authorList>
            <person name="Zhao B.P."/>
            <person name="Ren Z.A."/>
            <person name="Li C.D."/>
        </authorList>
    </citation>
    <scope>NUCLEOTIDE SEQUENCE</scope>
    <source>
        <strain evidence="4">BPK282A1</strain>
    </source>
</reference>
<evidence type="ECO:0000313" key="8">
    <source>
        <dbReference type="Proteomes" id="UP000274082"/>
    </source>
</evidence>
<reference evidence="5" key="7">
    <citation type="submission" date="2019-02" db="EMBL/GenBank/DDBJ databases">
        <title>FDA dAtabase for Regulatory Grade micrObial Sequences (FDA-ARGOS): Supporting development and validation of Infectious Disease Dx tests.</title>
        <authorList>
            <person name="Duncan R."/>
            <person name="Fisher C."/>
            <person name="Tallon L.J."/>
            <person name="Sadzewicz L."/>
            <person name="Sengamalay N."/>
            <person name="Ott S."/>
            <person name="Godinez A."/>
            <person name="Nagaraj S."/>
            <person name="Nadendla S."/>
            <person name="Sichtig H."/>
        </authorList>
    </citation>
    <scope>NUCLEOTIDE SEQUENCE</scope>
    <source>
        <strain evidence="6">FDAARGOS_360</strain>
        <strain evidence="5">FDAARGOS_361</strain>
    </source>
</reference>
<evidence type="ECO:0000313" key="5">
    <source>
        <dbReference type="EMBL" id="TPP44524.1"/>
    </source>
</evidence>
<dbReference type="EMBL" id="FR799622">
    <property type="protein sequence ID" value="CBZ38157.1"/>
    <property type="molecule type" value="Genomic_DNA"/>
</dbReference>
<dbReference type="Proteomes" id="UP000318821">
    <property type="component" value="Unassembled WGS sequence"/>
</dbReference>
<dbReference type="Proteomes" id="UP000318447">
    <property type="component" value="Unassembled WGS sequence"/>
</dbReference>
<dbReference type="VEuPathDB" id="TriTrypDB:LdCL_350030700"/>
<feature type="transmembrane region" description="Helical" evidence="1">
    <location>
        <begin position="7"/>
        <end position="30"/>
    </location>
</feature>
<dbReference type="GeneID" id="13387715"/>
<dbReference type="KEGG" id="ldo:LDBPK_352580"/>
<dbReference type="OrthoDB" id="266721at2759"/>
<dbReference type="VEuPathDB" id="TriTrypDB:LDHU3_35.3330"/>
<reference evidence="3" key="8">
    <citation type="submission" date="2020-06" db="EMBL/GenBank/DDBJ databases">
        <authorList>
            <person name="Camacho E."/>
            <person name="Gonzalez-de la Fuente S."/>
            <person name="Rastrojo A."/>
            <person name="Peiro-Pastor R."/>
            <person name="Solana JC."/>
            <person name="Tabera L."/>
            <person name="Gamarro F."/>
            <person name="Carrasco-Ramiro F."/>
            <person name="Requena JM."/>
            <person name="Aguado B."/>
        </authorList>
    </citation>
    <scope>NUCLEOTIDE SEQUENCE</scope>
</reference>
<dbReference type="OMA" id="LMMALMV"/>
<dbReference type="Proteomes" id="UP000274082">
    <property type="component" value="Chromosome 35"/>
</dbReference>
<dbReference type="SMR" id="A0A3S5H7Z5"/>
<evidence type="ECO:0000313" key="3">
    <source>
        <dbReference type="EMBL" id="CAC5434278.1"/>
    </source>
</evidence>
<reference evidence="7" key="3">
    <citation type="submission" date="2011-02" db="EMBL/GenBank/DDBJ databases">
        <title>Whole genome sequencing of Leishmania donovani clinical lines reveals dynamic variation related to drug resistance.</title>
        <authorList>
            <person name="Downing T."/>
            <person name="Imamura H."/>
            <person name="Sanders M."/>
            <person name="Decuypere S."/>
            <person name="Hertz-Fowler C."/>
            <person name="Clark T.G."/>
            <person name="Rijal S."/>
            <person name="Sundar S."/>
            <person name="Quail M.A."/>
            <person name="De Doncker S."/>
            <person name="Maes I."/>
            <person name="Vanaerschot M."/>
            <person name="Stark O."/>
            <person name="Schonian G."/>
            <person name="Dujardin J.C."/>
            <person name="Berriman M."/>
        </authorList>
    </citation>
    <scope>NUCLEOTIDE SEQUENCE [LARGE SCALE GENOMIC DNA]</scope>
    <source>
        <strain evidence="7">BPK282A1</strain>
    </source>
</reference>
<evidence type="ECO:0000313" key="2">
    <source>
        <dbReference type="EMBL" id="AYU83057.1"/>
    </source>
</evidence>
<evidence type="ECO:0000313" key="7">
    <source>
        <dbReference type="Proteomes" id="UP000008980"/>
    </source>
</evidence>
<protein>
    <submittedName>
        <fullName evidence="3">Hypothetical_protein_conserved</fullName>
    </submittedName>
</protein>
<dbReference type="VEuPathDB" id="TriTrypDB:LdBPK_352580.1"/>
<dbReference type="EMBL" id="LR812655">
    <property type="protein sequence ID" value="CAC5434278.1"/>
    <property type="molecule type" value="Genomic_DNA"/>
</dbReference>
<keyword evidence="1" id="KW-1133">Transmembrane helix</keyword>
<feature type="transmembrane region" description="Helical" evidence="1">
    <location>
        <begin position="192"/>
        <end position="212"/>
    </location>
</feature>
<dbReference type="EMBL" id="RHLD01000013">
    <property type="protein sequence ID" value="TPP48073.1"/>
    <property type="molecule type" value="Genomic_DNA"/>
</dbReference>
<organism evidence="2 8">
    <name type="scientific">Leishmania donovani</name>
    <dbReference type="NCBI Taxonomy" id="5661"/>
    <lineage>
        <taxon>Eukaryota</taxon>
        <taxon>Discoba</taxon>
        <taxon>Euglenozoa</taxon>
        <taxon>Kinetoplastea</taxon>
        <taxon>Metakinetoplastina</taxon>
        <taxon>Trypanosomatida</taxon>
        <taxon>Trypanosomatidae</taxon>
        <taxon>Leishmaniinae</taxon>
        <taxon>Leishmania</taxon>
    </lineage>
</organism>
<reference evidence="2 8" key="4">
    <citation type="journal article" date="2018" name="Sci. Rep.">
        <title>A complete Leishmania donovani reference genome identifies novel genetic variations associated with virulence.</title>
        <authorList>
            <person name="Lypaczewski P."/>
            <person name="Hoshizaki J."/>
            <person name="Zhang W.-W."/>
            <person name="McCall L.-I."/>
            <person name="Torcivia-Rodriguez J."/>
            <person name="Simonyan V."/>
            <person name="Kaur A."/>
            <person name="Dewar K."/>
            <person name="Matlashewski G."/>
        </authorList>
    </citation>
    <scope>NUCLEOTIDE SEQUENCE [LARGE SCALE GENOMIC DNA]</scope>
    <source>
        <strain evidence="2 8">LdCL</strain>
    </source>
</reference>
<reference evidence="10" key="6">
    <citation type="submission" date="2019-02" db="EMBL/GenBank/DDBJ databases">
        <title>FDA dAtabase for Regulatory Grade micrObial Sequences (FDA-ARGOS): Supporting development and validation of Infectious Disease Dx tests.</title>
        <authorList>
            <person name="Duncan R."/>
            <person name="Fisher C."/>
            <person name="Tallon L."/>
            <person name="Sadzewicz L."/>
            <person name="Sengamalay N."/>
            <person name="Ott S."/>
            <person name="Godinez A."/>
            <person name="Nagaraj S."/>
            <person name="Vavikolanu K."/>
            <person name="Vyas G."/>
            <person name="Nadendla S."/>
            <person name="Aluvathingal J."/>
            <person name="Sichtig H."/>
        </authorList>
    </citation>
    <scope>NUCLEOTIDE SEQUENCE [LARGE SCALE GENOMIC DNA]</scope>
    <source>
        <strain evidence="10">FDAARGOS_360</strain>
    </source>
</reference>
<dbReference type="AlphaFoldDB" id="A0A3S5H7Z5"/>
<evidence type="ECO:0000313" key="6">
    <source>
        <dbReference type="EMBL" id="TPP48073.1"/>
    </source>
</evidence>
<name>A0A3S5H7Z5_LEIDO</name>
<evidence type="ECO:0000313" key="9">
    <source>
        <dbReference type="Proteomes" id="UP000318447"/>
    </source>
</evidence>
<dbReference type="Proteomes" id="UP000601710">
    <property type="component" value="Chromosome 35"/>
</dbReference>
<keyword evidence="8" id="KW-1185">Reference proteome</keyword>
<accession>A0A3S5H7Z5</accession>
<dbReference type="EMBL" id="RHLC01000003">
    <property type="protein sequence ID" value="TPP44524.1"/>
    <property type="molecule type" value="Genomic_DNA"/>
</dbReference>
<sequence>MFNKADLVVFYFTYATLMIALMVCSVLSPIQVRSVGERNLSVYGVALAYDPPPSTWLGASDSASKSSIGIIDTSSGSSLPVETARIRTSLAHLPASTLTRCMTAYLVFASLCILTCLSLLVSLFVQMLPMKHGRAAVLITRLLTVLVPLAAIACFTMAAALGLQSHLYHNVAAGYYTDARRDSPVSKLHSGFFSSVAAALIGLLVVLLSPVLRMW</sequence>